<organism evidence="1 2">
    <name type="scientific">Stereocaulon virgatum</name>
    <dbReference type="NCBI Taxonomy" id="373712"/>
    <lineage>
        <taxon>Eukaryota</taxon>
        <taxon>Fungi</taxon>
        <taxon>Dikarya</taxon>
        <taxon>Ascomycota</taxon>
        <taxon>Pezizomycotina</taxon>
        <taxon>Lecanoromycetes</taxon>
        <taxon>OSLEUM clade</taxon>
        <taxon>Lecanoromycetidae</taxon>
        <taxon>Lecanorales</taxon>
        <taxon>Lecanorineae</taxon>
        <taxon>Stereocaulaceae</taxon>
        <taxon>Stereocaulon</taxon>
    </lineage>
</organism>
<protein>
    <submittedName>
        <fullName evidence="1">Uncharacterized protein</fullName>
    </submittedName>
</protein>
<gene>
    <name evidence="1" type="ORF">N7G274_002977</name>
</gene>
<sequence length="116" mass="12407">MILVKPTISLQARIQRTACELLALPFHYILNITLSYPSNAPPKTLTLPPQPSLLAAAIAPTPPNPTQTVSLNVSRIPFNLDSIATGPTILTYANKTAYIGQVNPASTPKNLVFSTV</sequence>
<keyword evidence="2" id="KW-1185">Reference proteome</keyword>
<comment type="caution">
    <text evidence="1">The sequence shown here is derived from an EMBL/GenBank/DDBJ whole genome shotgun (WGS) entry which is preliminary data.</text>
</comment>
<evidence type="ECO:0000313" key="1">
    <source>
        <dbReference type="EMBL" id="KAL2044272.1"/>
    </source>
</evidence>
<accession>A0ABR4AEM5</accession>
<dbReference type="EMBL" id="JBEFKJ010000009">
    <property type="protein sequence ID" value="KAL2044272.1"/>
    <property type="molecule type" value="Genomic_DNA"/>
</dbReference>
<name>A0ABR4AEM5_9LECA</name>
<reference evidence="1 2" key="1">
    <citation type="submission" date="2024-09" db="EMBL/GenBank/DDBJ databases">
        <title>Rethinking Asexuality: The Enigmatic Case of Functional Sexual Genes in Lepraria (Stereocaulaceae).</title>
        <authorList>
            <person name="Doellman M."/>
            <person name="Sun Y."/>
            <person name="Barcenas-Pena A."/>
            <person name="Lumbsch H.T."/>
            <person name="Grewe F."/>
        </authorList>
    </citation>
    <scope>NUCLEOTIDE SEQUENCE [LARGE SCALE GENOMIC DNA]</scope>
    <source>
        <strain evidence="1 2">Mercado 3170</strain>
    </source>
</reference>
<dbReference type="Proteomes" id="UP001590950">
    <property type="component" value="Unassembled WGS sequence"/>
</dbReference>
<proteinExistence type="predicted"/>
<evidence type="ECO:0000313" key="2">
    <source>
        <dbReference type="Proteomes" id="UP001590950"/>
    </source>
</evidence>